<feature type="transmembrane region" description="Helical" evidence="2">
    <location>
        <begin position="100"/>
        <end position="121"/>
    </location>
</feature>
<keyword evidence="2" id="KW-0472">Membrane</keyword>
<gene>
    <name evidence="3" type="ORF">LshimejAT787_0400030</name>
</gene>
<dbReference type="AlphaFoldDB" id="A0A9P3PIS1"/>
<sequence length="140" mass="15154">MIVDPHSNKSMTTDVPRENPPSYDVATDDGNDHPPASVTQPAHNLDVKRPIEETPLQLHGAIVGPSYTMQPGYTSQPVVHHYVNPTTGEQAGQHVPQTNFGILGILAAVFWFPLGIGLCLLDRRVKCTRCGAMLNDGLCS</sequence>
<feature type="region of interest" description="Disordered" evidence="1">
    <location>
        <begin position="1"/>
        <end position="44"/>
    </location>
</feature>
<accession>A0A9P3PIS1</accession>
<keyword evidence="4" id="KW-1185">Reference proteome</keyword>
<dbReference type="OrthoDB" id="2564984at2759"/>
<dbReference type="InterPro" id="IPR019317">
    <property type="entry name" value="BRI3"/>
</dbReference>
<keyword evidence="2" id="KW-1133">Transmembrane helix</keyword>
<keyword evidence="2" id="KW-0812">Transmembrane</keyword>
<dbReference type="Proteomes" id="UP001063166">
    <property type="component" value="Unassembled WGS sequence"/>
</dbReference>
<evidence type="ECO:0000256" key="1">
    <source>
        <dbReference type="SAM" id="MobiDB-lite"/>
    </source>
</evidence>
<dbReference type="Pfam" id="PF10164">
    <property type="entry name" value="BRI3"/>
    <property type="match status" value="1"/>
</dbReference>
<evidence type="ECO:0000256" key="2">
    <source>
        <dbReference type="SAM" id="Phobius"/>
    </source>
</evidence>
<proteinExistence type="predicted"/>
<protein>
    <submittedName>
        <fullName evidence="3">Uncharacterized conserved protein (DUF2367)</fullName>
    </submittedName>
</protein>
<dbReference type="EMBL" id="BRPK01000004">
    <property type="protein sequence ID" value="GLB36952.1"/>
    <property type="molecule type" value="Genomic_DNA"/>
</dbReference>
<evidence type="ECO:0000313" key="4">
    <source>
        <dbReference type="Proteomes" id="UP001063166"/>
    </source>
</evidence>
<evidence type="ECO:0000313" key="3">
    <source>
        <dbReference type="EMBL" id="GLB36952.1"/>
    </source>
</evidence>
<name>A0A9P3PIS1_LYOSH</name>
<organism evidence="3 4">
    <name type="scientific">Lyophyllum shimeji</name>
    <name type="common">Hon-shimeji</name>
    <name type="synonym">Tricholoma shimeji</name>
    <dbReference type="NCBI Taxonomy" id="47721"/>
    <lineage>
        <taxon>Eukaryota</taxon>
        <taxon>Fungi</taxon>
        <taxon>Dikarya</taxon>
        <taxon>Basidiomycota</taxon>
        <taxon>Agaricomycotina</taxon>
        <taxon>Agaricomycetes</taxon>
        <taxon>Agaricomycetidae</taxon>
        <taxon>Agaricales</taxon>
        <taxon>Tricholomatineae</taxon>
        <taxon>Lyophyllaceae</taxon>
        <taxon>Lyophyllum</taxon>
    </lineage>
</organism>
<comment type="caution">
    <text evidence="3">The sequence shown here is derived from an EMBL/GenBank/DDBJ whole genome shotgun (WGS) entry which is preliminary data.</text>
</comment>
<reference evidence="3" key="1">
    <citation type="submission" date="2022-07" db="EMBL/GenBank/DDBJ databases">
        <title>The genome of Lyophyllum shimeji provides insight into the initial evolution of ectomycorrhizal fungal genome.</title>
        <authorList>
            <person name="Kobayashi Y."/>
            <person name="Shibata T."/>
            <person name="Hirakawa H."/>
            <person name="Shigenobu S."/>
            <person name="Nishiyama T."/>
            <person name="Yamada A."/>
            <person name="Hasebe M."/>
            <person name="Kawaguchi M."/>
        </authorList>
    </citation>
    <scope>NUCLEOTIDE SEQUENCE</scope>
    <source>
        <strain evidence="3">AT787</strain>
    </source>
</reference>